<dbReference type="SUPFAM" id="SSF55021">
    <property type="entry name" value="ACT-like"/>
    <property type="match status" value="1"/>
</dbReference>
<comment type="caution">
    <text evidence="9">The sequence shown here is derived from an EMBL/GenBank/DDBJ whole genome shotgun (WGS) entry which is preliminary data.</text>
</comment>
<evidence type="ECO:0000256" key="6">
    <source>
        <dbReference type="ARBA" id="ARBA00023136"/>
    </source>
</evidence>
<dbReference type="PANTHER" id="PTHR33778:SF1">
    <property type="entry name" value="MAGNESIUM TRANSPORTER YHID-RELATED"/>
    <property type="match status" value="1"/>
</dbReference>
<dbReference type="InterPro" id="IPR049177">
    <property type="entry name" value="MgtC_SapB_SrpB_YhiD_N"/>
</dbReference>
<keyword evidence="10" id="KW-1185">Reference proteome</keyword>
<evidence type="ECO:0000256" key="3">
    <source>
        <dbReference type="ARBA" id="ARBA00022475"/>
    </source>
</evidence>
<keyword evidence="3" id="KW-1003">Cell membrane</keyword>
<feature type="transmembrane region" description="Helical" evidence="7">
    <location>
        <begin position="108"/>
        <end position="141"/>
    </location>
</feature>
<evidence type="ECO:0000259" key="8">
    <source>
        <dbReference type="PROSITE" id="PS51671"/>
    </source>
</evidence>
<evidence type="ECO:0000313" key="10">
    <source>
        <dbReference type="Proteomes" id="UP001597180"/>
    </source>
</evidence>
<accession>A0ABW3UTY6</accession>
<organism evidence="9 10">
    <name type="scientific">Paenibacillus vulneris</name>
    <dbReference type="NCBI Taxonomy" id="1133364"/>
    <lineage>
        <taxon>Bacteria</taxon>
        <taxon>Bacillati</taxon>
        <taxon>Bacillota</taxon>
        <taxon>Bacilli</taxon>
        <taxon>Bacillales</taxon>
        <taxon>Paenibacillaceae</taxon>
        <taxon>Paenibacillus</taxon>
    </lineage>
</organism>
<dbReference type="PANTHER" id="PTHR33778">
    <property type="entry name" value="PROTEIN MGTC"/>
    <property type="match status" value="1"/>
</dbReference>
<dbReference type="InterPro" id="IPR002912">
    <property type="entry name" value="ACT_dom"/>
</dbReference>
<dbReference type="InterPro" id="IPR003416">
    <property type="entry name" value="MgtC/SapB/SrpB/YhiD_fam"/>
</dbReference>
<dbReference type="PROSITE" id="PS51671">
    <property type="entry name" value="ACT"/>
    <property type="match status" value="1"/>
</dbReference>
<evidence type="ECO:0000256" key="5">
    <source>
        <dbReference type="ARBA" id="ARBA00022989"/>
    </source>
</evidence>
<evidence type="ECO:0000256" key="4">
    <source>
        <dbReference type="ARBA" id="ARBA00022692"/>
    </source>
</evidence>
<reference evidence="10" key="1">
    <citation type="journal article" date="2019" name="Int. J. Syst. Evol. Microbiol.">
        <title>The Global Catalogue of Microorganisms (GCM) 10K type strain sequencing project: providing services to taxonomists for standard genome sequencing and annotation.</title>
        <authorList>
            <consortium name="The Broad Institute Genomics Platform"/>
            <consortium name="The Broad Institute Genome Sequencing Center for Infectious Disease"/>
            <person name="Wu L."/>
            <person name="Ma J."/>
        </authorList>
    </citation>
    <scope>NUCLEOTIDE SEQUENCE [LARGE SCALE GENOMIC DNA]</scope>
    <source>
        <strain evidence="10">CCUG 53270</strain>
    </source>
</reference>
<comment type="similarity">
    <text evidence="2">Belongs to the MgtC/SapB family.</text>
</comment>
<sequence length="253" mass="27421">MNSIWHISQFDLTLRILTAAAMGGLIGFEREWSNHAAGLRTHILVCVGAAAIMLLSIYGFGEFAVEPNVRMDPARLAAQVISGIGFLGAGAIIRTGSTISGLTTAASIWVVAAIGLCVGAGFYYCAALATVLVFLSLFALNKWERYLMRNRRHQEVVIKVYDRPGVMGKISTVFGEQGIQIVTVKMKSEEPHHSPDGDVPVMELKFNVKTTHSEKLMRAIQTITALSAEEIISLEASPWKLPGNLEPGRAPTV</sequence>
<dbReference type="Gene3D" id="3.30.70.260">
    <property type="match status" value="1"/>
</dbReference>
<dbReference type="Proteomes" id="UP001597180">
    <property type="component" value="Unassembled WGS sequence"/>
</dbReference>
<gene>
    <name evidence="9" type="ORF">ACFQ4B_27115</name>
</gene>
<name>A0ABW3UTY6_9BACL</name>
<dbReference type="RefSeq" id="WP_079910848.1">
    <property type="nucleotide sequence ID" value="NZ_BAABJG010000014.1"/>
</dbReference>
<feature type="domain" description="ACT" evidence="8">
    <location>
        <begin position="155"/>
        <end position="239"/>
    </location>
</feature>
<proteinExistence type="inferred from homology"/>
<protein>
    <submittedName>
        <fullName evidence="9">MgtC/SapB family protein</fullName>
    </submittedName>
</protein>
<keyword evidence="6 7" id="KW-0472">Membrane</keyword>
<evidence type="ECO:0000256" key="7">
    <source>
        <dbReference type="SAM" id="Phobius"/>
    </source>
</evidence>
<feature type="transmembrane region" description="Helical" evidence="7">
    <location>
        <begin position="41"/>
        <end position="64"/>
    </location>
</feature>
<dbReference type="EMBL" id="JBHTLU010000036">
    <property type="protein sequence ID" value="MFD1223799.1"/>
    <property type="molecule type" value="Genomic_DNA"/>
</dbReference>
<dbReference type="PRINTS" id="PR01837">
    <property type="entry name" value="MGTCSAPBPROT"/>
</dbReference>
<feature type="transmembrane region" description="Helical" evidence="7">
    <location>
        <begin position="12"/>
        <end position="29"/>
    </location>
</feature>
<evidence type="ECO:0000256" key="2">
    <source>
        <dbReference type="ARBA" id="ARBA00009298"/>
    </source>
</evidence>
<keyword evidence="5 7" id="KW-1133">Transmembrane helix</keyword>
<comment type="subcellular location">
    <subcellularLocation>
        <location evidence="1">Cell membrane</location>
        <topology evidence="1">Multi-pass membrane protein</topology>
    </subcellularLocation>
</comment>
<feature type="transmembrane region" description="Helical" evidence="7">
    <location>
        <begin position="76"/>
        <end position="96"/>
    </location>
</feature>
<dbReference type="InterPro" id="IPR045865">
    <property type="entry name" value="ACT-like_dom_sf"/>
</dbReference>
<dbReference type="Pfam" id="PF02308">
    <property type="entry name" value="MgtC"/>
    <property type="match status" value="1"/>
</dbReference>
<evidence type="ECO:0000313" key="9">
    <source>
        <dbReference type="EMBL" id="MFD1223799.1"/>
    </source>
</evidence>
<keyword evidence="4 7" id="KW-0812">Transmembrane</keyword>
<evidence type="ECO:0000256" key="1">
    <source>
        <dbReference type="ARBA" id="ARBA00004651"/>
    </source>
</evidence>